<dbReference type="Proteomes" id="UP000322899">
    <property type="component" value="Unassembled WGS sequence"/>
</dbReference>
<dbReference type="AlphaFoldDB" id="A0A5A8E5W8"/>
<comment type="function">
    <text evidence="2">Catalyzes a salvage reaction resulting in the formation of AMP, that is energically less costly than de novo synthesis.</text>
</comment>
<dbReference type="InterPro" id="IPR005764">
    <property type="entry name" value="Ade_phspho_trans"/>
</dbReference>
<accession>A0A5A8E5W8</accession>
<dbReference type="GO" id="GO:0003999">
    <property type="term" value="F:adenine phosphoribosyltransferase activity"/>
    <property type="evidence" value="ECO:0007669"/>
    <property type="project" value="UniProtKB-EC"/>
</dbReference>
<dbReference type="NCBIfam" id="NF002636">
    <property type="entry name" value="PRK02304.1-5"/>
    <property type="match status" value="1"/>
</dbReference>
<evidence type="ECO:0000256" key="5">
    <source>
        <dbReference type="ARBA" id="ARBA00008391"/>
    </source>
</evidence>
<dbReference type="EC" id="2.4.2.7" evidence="7"/>
<protein>
    <recommendedName>
        <fullName evidence="7">adenine phosphoribosyltransferase</fullName>
        <ecNumber evidence="7">2.4.2.7</ecNumber>
    </recommendedName>
</protein>
<dbReference type="GO" id="GO:0006166">
    <property type="term" value="P:purine ribonucleoside salvage"/>
    <property type="evidence" value="ECO:0007669"/>
    <property type="project" value="UniProtKB-KW"/>
</dbReference>
<evidence type="ECO:0000256" key="8">
    <source>
        <dbReference type="ARBA" id="ARBA00022490"/>
    </source>
</evidence>
<feature type="domain" description="Phosphoribosyltransferase" evidence="12">
    <location>
        <begin position="74"/>
        <end position="176"/>
    </location>
</feature>
<dbReference type="OrthoDB" id="363185at2759"/>
<evidence type="ECO:0000313" key="14">
    <source>
        <dbReference type="EMBL" id="KAA0171311.1"/>
    </source>
</evidence>
<evidence type="ECO:0000259" key="12">
    <source>
        <dbReference type="Pfam" id="PF00156"/>
    </source>
</evidence>
<dbReference type="OMA" id="QAYDLEY"/>
<evidence type="ECO:0000256" key="6">
    <source>
        <dbReference type="ARBA" id="ARBA00011738"/>
    </source>
</evidence>
<comment type="pathway">
    <text evidence="4">Purine metabolism; AMP biosynthesis via salvage pathway; AMP from adenine: step 1/1.</text>
</comment>
<gene>
    <name evidence="15" type="ORF">FNF27_05693</name>
    <name evidence="14" type="ORF">FNF28_00802</name>
    <name evidence="13" type="ORF">FNF29_01639</name>
</gene>
<dbReference type="FunFam" id="3.40.50.2020:FF:000004">
    <property type="entry name" value="Adenine phosphoribosyltransferase"/>
    <property type="match status" value="1"/>
</dbReference>
<evidence type="ECO:0000313" key="18">
    <source>
        <dbReference type="Proteomes" id="UP000324907"/>
    </source>
</evidence>
<evidence type="ECO:0000256" key="1">
    <source>
        <dbReference type="ARBA" id="ARBA00000868"/>
    </source>
</evidence>
<keyword evidence="8" id="KW-0963">Cytoplasm</keyword>
<comment type="subunit">
    <text evidence="6">Homodimer.</text>
</comment>
<evidence type="ECO:0000256" key="7">
    <source>
        <dbReference type="ARBA" id="ARBA00011893"/>
    </source>
</evidence>
<dbReference type="SUPFAM" id="SSF53271">
    <property type="entry name" value="PRTase-like"/>
    <property type="match status" value="1"/>
</dbReference>
<dbReference type="EMBL" id="VLTO01000042">
    <property type="protein sequence ID" value="KAA0172832.1"/>
    <property type="molecule type" value="Genomic_DNA"/>
</dbReference>
<evidence type="ECO:0000313" key="16">
    <source>
        <dbReference type="Proteomes" id="UP000322899"/>
    </source>
</evidence>
<keyword evidence="17" id="KW-1185">Reference proteome</keyword>
<dbReference type="HAMAP" id="MF_00004">
    <property type="entry name" value="Aden_phosphoribosyltr"/>
    <property type="match status" value="1"/>
</dbReference>
<evidence type="ECO:0000256" key="11">
    <source>
        <dbReference type="ARBA" id="ARBA00022726"/>
    </source>
</evidence>
<comment type="subcellular location">
    <subcellularLocation>
        <location evidence="3">Cytoplasm</location>
    </subcellularLocation>
</comment>
<dbReference type="PANTHER" id="PTHR32315">
    <property type="entry name" value="ADENINE PHOSPHORIBOSYLTRANSFERASE"/>
    <property type="match status" value="1"/>
</dbReference>
<evidence type="ECO:0000256" key="9">
    <source>
        <dbReference type="ARBA" id="ARBA00022676"/>
    </source>
</evidence>
<comment type="similarity">
    <text evidence="5">Belongs to the purine/pyrimidine phosphoribosyltransferase family.</text>
</comment>
<evidence type="ECO:0000313" key="17">
    <source>
        <dbReference type="Proteomes" id="UP000323011"/>
    </source>
</evidence>
<comment type="caution">
    <text evidence="14">The sequence shown here is derived from an EMBL/GenBank/DDBJ whole genome shotgun (WGS) entry which is preliminary data.</text>
</comment>
<dbReference type="GO" id="GO:0002055">
    <property type="term" value="F:adenine binding"/>
    <property type="evidence" value="ECO:0007669"/>
    <property type="project" value="TreeGrafter"/>
</dbReference>
<dbReference type="GO" id="GO:0005737">
    <property type="term" value="C:cytoplasm"/>
    <property type="evidence" value="ECO:0007669"/>
    <property type="project" value="UniProtKB-SubCell"/>
</dbReference>
<evidence type="ECO:0000256" key="2">
    <source>
        <dbReference type="ARBA" id="ARBA00003968"/>
    </source>
</evidence>
<evidence type="ECO:0000256" key="3">
    <source>
        <dbReference type="ARBA" id="ARBA00004496"/>
    </source>
</evidence>
<dbReference type="Gene3D" id="3.40.50.2020">
    <property type="match status" value="1"/>
</dbReference>
<evidence type="ECO:0000313" key="15">
    <source>
        <dbReference type="EMBL" id="KAA0172832.1"/>
    </source>
</evidence>
<dbReference type="Proteomes" id="UP000323011">
    <property type="component" value="Unassembled WGS sequence"/>
</dbReference>
<comment type="catalytic activity">
    <reaction evidence="1">
        <text>AMP + diphosphate = 5-phospho-alpha-D-ribose 1-diphosphate + adenine</text>
        <dbReference type="Rhea" id="RHEA:16609"/>
        <dbReference type="ChEBI" id="CHEBI:16708"/>
        <dbReference type="ChEBI" id="CHEBI:33019"/>
        <dbReference type="ChEBI" id="CHEBI:58017"/>
        <dbReference type="ChEBI" id="CHEBI:456215"/>
        <dbReference type="EC" id="2.4.2.7"/>
    </reaction>
</comment>
<dbReference type="EMBL" id="VLTN01000006">
    <property type="protein sequence ID" value="KAA0155724.1"/>
    <property type="molecule type" value="Genomic_DNA"/>
</dbReference>
<name>A0A5A8E5W8_CAFRO</name>
<dbReference type="EMBL" id="VLTL01000007">
    <property type="protein sequence ID" value="KAA0171311.1"/>
    <property type="molecule type" value="Genomic_DNA"/>
</dbReference>
<dbReference type="PANTHER" id="PTHR32315:SF3">
    <property type="entry name" value="ADENINE PHOSPHORIBOSYLTRANSFERASE"/>
    <property type="match status" value="1"/>
</dbReference>
<keyword evidence="11" id="KW-0660">Purine salvage</keyword>
<organism evidence="14 18">
    <name type="scientific">Cafeteria roenbergensis</name>
    <name type="common">Marine flagellate</name>
    <dbReference type="NCBI Taxonomy" id="33653"/>
    <lineage>
        <taxon>Eukaryota</taxon>
        <taxon>Sar</taxon>
        <taxon>Stramenopiles</taxon>
        <taxon>Bigyra</taxon>
        <taxon>Opalozoa</taxon>
        <taxon>Bicosoecida</taxon>
        <taxon>Cafeteriaceae</taxon>
        <taxon>Cafeteria</taxon>
    </lineage>
</organism>
<sequence length="208" mass="21581">MAAAAPEDAKPLAEPLPMDADIRTAFEAALTYHKDFPKEGITFVDFFPVFRDAALVKKIVAEHATAIAMRGAVTGVTVTHIAGLDSRGFMLGPMIAAEMNLPFVPVRKAGKLPGKTIMAEYKLEYGSAKIEVQEDAVPKGATFAVVDDLLATGGTMTAAVGLLMKAGAKVDATYVAIELAGLGAASKVGAPVFAVSSVTDEDLSARVA</sequence>
<evidence type="ECO:0000313" key="13">
    <source>
        <dbReference type="EMBL" id="KAA0155724.1"/>
    </source>
</evidence>
<dbReference type="Pfam" id="PF00156">
    <property type="entry name" value="Pribosyltran"/>
    <property type="match status" value="1"/>
</dbReference>
<reference evidence="16 17" key="1">
    <citation type="submission" date="2019-07" db="EMBL/GenBank/DDBJ databases">
        <title>Genomes of Cafeteria roenbergensis.</title>
        <authorList>
            <person name="Fischer M.G."/>
            <person name="Hackl T."/>
            <person name="Roman M."/>
        </authorList>
    </citation>
    <scope>NUCLEOTIDE SEQUENCE [LARGE SCALE GENOMIC DNA]</scope>
    <source>
        <strain evidence="13 17">BVI</strain>
        <strain evidence="15 16">E4-10P</strain>
        <strain evidence="14 18">RCC970-E3</strain>
    </source>
</reference>
<dbReference type="InterPro" id="IPR000836">
    <property type="entry name" value="PRTase_dom"/>
</dbReference>
<dbReference type="UniPathway" id="UPA00588">
    <property type="reaction ID" value="UER00646"/>
</dbReference>
<evidence type="ECO:0000256" key="10">
    <source>
        <dbReference type="ARBA" id="ARBA00022679"/>
    </source>
</evidence>
<dbReference type="Proteomes" id="UP000324907">
    <property type="component" value="Unassembled WGS sequence"/>
</dbReference>
<dbReference type="GO" id="GO:0044209">
    <property type="term" value="P:AMP salvage"/>
    <property type="evidence" value="ECO:0007669"/>
    <property type="project" value="UniProtKB-UniPathway"/>
</dbReference>
<dbReference type="InterPro" id="IPR029057">
    <property type="entry name" value="PRTase-like"/>
</dbReference>
<dbReference type="GO" id="GO:0006168">
    <property type="term" value="P:adenine salvage"/>
    <property type="evidence" value="ECO:0007669"/>
    <property type="project" value="InterPro"/>
</dbReference>
<proteinExistence type="inferred from homology"/>
<keyword evidence="10" id="KW-0808">Transferase</keyword>
<dbReference type="CDD" id="cd06223">
    <property type="entry name" value="PRTases_typeI"/>
    <property type="match status" value="1"/>
</dbReference>
<evidence type="ECO:0000256" key="4">
    <source>
        <dbReference type="ARBA" id="ARBA00004659"/>
    </source>
</evidence>
<keyword evidence="9" id="KW-0328">Glycosyltransferase</keyword>
<dbReference type="InterPro" id="IPR050054">
    <property type="entry name" value="UPRTase/APRTase"/>
</dbReference>
<dbReference type="GO" id="GO:0016208">
    <property type="term" value="F:AMP binding"/>
    <property type="evidence" value="ECO:0007669"/>
    <property type="project" value="TreeGrafter"/>
</dbReference>